<dbReference type="AlphaFoldDB" id="A0A5B0PUP5"/>
<sequence>MAFDTSIPPCLQSIRGFEPNVIQVSRCATPFQIPSDPIPSCQLQNRVAGAPIRKAGYAGIGGKRNPRCLTSN</sequence>
<dbReference type="EMBL" id="VDEP01000318">
    <property type="protein sequence ID" value="KAA1103729.1"/>
    <property type="molecule type" value="Genomic_DNA"/>
</dbReference>
<evidence type="ECO:0000313" key="2">
    <source>
        <dbReference type="Proteomes" id="UP000325313"/>
    </source>
</evidence>
<gene>
    <name evidence="1" type="ORF">PGTUg99_009110</name>
</gene>
<organism evidence="1 2">
    <name type="scientific">Puccinia graminis f. sp. tritici</name>
    <dbReference type="NCBI Taxonomy" id="56615"/>
    <lineage>
        <taxon>Eukaryota</taxon>
        <taxon>Fungi</taxon>
        <taxon>Dikarya</taxon>
        <taxon>Basidiomycota</taxon>
        <taxon>Pucciniomycotina</taxon>
        <taxon>Pucciniomycetes</taxon>
        <taxon>Pucciniales</taxon>
        <taxon>Pucciniaceae</taxon>
        <taxon>Puccinia</taxon>
    </lineage>
</organism>
<comment type="caution">
    <text evidence="1">The sequence shown here is derived from an EMBL/GenBank/DDBJ whole genome shotgun (WGS) entry which is preliminary data.</text>
</comment>
<reference evidence="1 2" key="1">
    <citation type="submission" date="2019-05" db="EMBL/GenBank/DDBJ databases">
        <title>Emergence of the Ug99 lineage of the wheat stem rust pathogen through somatic hybridization.</title>
        <authorList>
            <person name="Li F."/>
            <person name="Upadhyaya N.M."/>
            <person name="Sperschneider J."/>
            <person name="Matny O."/>
            <person name="Nguyen-Phuc H."/>
            <person name="Mago R."/>
            <person name="Raley C."/>
            <person name="Miller M.E."/>
            <person name="Silverstein K.A.T."/>
            <person name="Henningsen E."/>
            <person name="Hirsch C.D."/>
            <person name="Visser B."/>
            <person name="Pretorius Z.A."/>
            <person name="Steffenson B.J."/>
            <person name="Schwessinger B."/>
            <person name="Dodds P.N."/>
            <person name="Figueroa M."/>
        </authorList>
    </citation>
    <scope>NUCLEOTIDE SEQUENCE [LARGE SCALE GENOMIC DNA]</scope>
    <source>
        <strain evidence="1 2">Ug99</strain>
    </source>
</reference>
<proteinExistence type="predicted"/>
<dbReference type="Proteomes" id="UP000325313">
    <property type="component" value="Unassembled WGS sequence"/>
</dbReference>
<accession>A0A5B0PUP5</accession>
<protein>
    <submittedName>
        <fullName evidence="1">Uncharacterized protein</fullName>
    </submittedName>
</protein>
<evidence type="ECO:0000313" key="1">
    <source>
        <dbReference type="EMBL" id="KAA1103729.1"/>
    </source>
</evidence>
<name>A0A5B0PUP5_PUCGR</name>